<dbReference type="Pfam" id="PF08395">
    <property type="entry name" value="7tm_7"/>
    <property type="match status" value="1"/>
</dbReference>
<comment type="function">
    <text evidence="6">Gustatory receptor which mediates acceptance or avoidance behavior, depending on its substrates.</text>
</comment>
<protein>
    <recommendedName>
        <fullName evidence="6">Gustatory receptor</fullName>
    </recommendedName>
</protein>
<keyword evidence="4 6" id="KW-1133">Transmembrane helix</keyword>
<keyword evidence="6" id="KW-0807">Transducer</keyword>
<keyword evidence="7" id="KW-1185">Reference proteome</keyword>
<comment type="caution">
    <text evidence="6">Lacks conserved residue(s) required for the propagation of feature annotation.</text>
</comment>
<feature type="transmembrane region" description="Helical" evidence="6">
    <location>
        <begin position="7"/>
        <end position="24"/>
    </location>
</feature>
<feature type="transmembrane region" description="Helical" evidence="6">
    <location>
        <begin position="30"/>
        <end position="51"/>
    </location>
</feature>
<dbReference type="GeneID" id="108077323"/>
<evidence type="ECO:0000313" key="8">
    <source>
        <dbReference type="RefSeq" id="XP_070139326.1"/>
    </source>
</evidence>
<dbReference type="Proteomes" id="UP001652661">
    <property type="component" value="Chromosome 2L"/>
</dbReference>
<comment type="subcellular location">
    <subcellularLocation>
        <location evidence="1 6">Cell membrane</location>
        <topology evidence="1 6">Multi-pass membrane protein</topology>
    </subcellularLocation>
</comment>
<evidence type="ECO:0000256" key="5">
    <source>
        <dbReference type="ARBA" id="ARBA00023136"/>
    </source>
</evidence>
<keyword evidence="2 6" id="KW-1003">Cell membrane</keyword>
<keyword evidence="6 8" id="KW-0675">Receptor</keyword>
<evidence type="ECO:0000256" key="2">
    <source>
        <dbReference type="ARBA" id="ARBA00022475"/>
    </source>
</evidence>
<keyword evidence="5 6" id="KW-0472">Membrane</keyword>
<evidence type="ECO:0000256" key="6">
    <source>
        <dbReference type="RuleBase" id="RU363108"/>
    </source>
</evidence>
<accession>A0ABM4G9D2</accession>
<name>A0ABM4G9D2_DROKI</name>
<evidence type="ECO:0000313" key="7">
    <source>
        <dbReference type="Proteomes" id="UP001652661"/>
    </source>
</evidence>
<gene>
    <name evidence="8" type="primary">Gr23a</name>
</gene>
<proteinExistence type="inferred from homology"/>
<dbReference type="InterPro" id="IPR013604">
    <property type="entry name" value="7TM_chemorcpt"/>
</dbReference>
<evidence type="ECO:0000256" key="1">
    <source>
        <dbReference type="ARBA" id="ARBA00004651"/>
    </source>
</evidence>
<evidence type="ECO:0000256" key="4">
    <source>
        <dbReference type="ARBA" id="ARBA00022989"/>
    </source>
</evidence>
<evidence type="ECO:0000256" key="3">
    <source>
        <dbReference type="ARBA" id="ARBA00022692"/>
    </source>
</evidence>
<comment type="similarity">
    <text evidence="6">Belongs to the insect chemoreceptor superfamily. Gustatory receptor (GR) family.</text>
</comment>
<reference evidence="8" key="2">
    <citation type="submission" date="2025-08" db="UniProtKB">
        <authorList>
            <consortium name="RefSeq"/>
        </authorList>
    </citation>
    <scope>IDENTIFICATION</scope>
    <source>
        <strain evidence="8">14028-0561.14</strain>
        <tissue evidence="8">Whole fly</tissue>
    </source>
</reference>
<keyword evidence="3 6" id="KW-0812">Transmembrane</keyword>
<organism evidence="7 8">
    <name type="scientific">Drosophila kikkawai</name>
    <name type="common">Fruit fly</name>
    <dbReference type="NCBI Taxonomy" id="30033"/>
    <lineage>
        <taxon>Eukaryota</taxon>
        <taxon>Metazoa</taxon>
        <taxon>Ecdysozoa</taxon>
        <taxon>Arthropoda</taxon>
        <taxon>Hexapoda</taxon>
        <taxon>Insecta</taxon>
        <taxon>Pterygota</taxon>
        <taxon>Neoptera</taxon>
        <taxon>Endopterygota</taxon>
        <taxon>Diptera</taxon>
        <taxon>Brachycera</taxon>
        <taxon>Muscomorpha</taxon>
        <taxon>Ephydroidea</taxon>
        <taxon>Drosophilidae</taxon>
        <taxon>Drosophila</taxon>
        <taxon>Sophophora</taxon>
    </lineage>
</organism>
<sequence>MKSLECLTRRFLAGAFWLMGLLPLPPTSQLYWLILSLGIRCFWIVYISYLLSVGFSFKSVAIESVGNVVGTALFMGNSVLGLMLLLESVLKQRTHTQLEDLRFQSDLQLQRLGMFGRRRQAGYLLALIGTQLICDLVRVAINDSGVVSPVFFISLPLSWLLRFRYVQLVQHVMDLNQRSLQLRRSLLSLASGNDLWQPYGVLECRQLQTLRTTYERIFECYEALSDCYGWGMLGLHLLTSFEFVTNAYWMLTGLYKSQDQNLLSLIFNGATAIDFGTPIVTLFWHGDAGAENGRQIGCLISKLVKPQGSKRYNELVSEFSLQTLHQRFVVTAKDFFSLNLHLLSSFATPTAHFNLPGALPTAVTLNPSSSVRWIESHWDKIGNGSGAGAGQDVSGGFTC</sequence>
<dbReference type="RefSeq" id="XP_070139326.1">
    <property type="nucleotide sequence ID" value="XM_070283225.1"/>
</dbReference>
<reference evidence="7" key="1">
    <citation type="submission" date="2025-05" db="UniProtKB">
        <authorList>
            <consortium name="RefSeq"/>
        </authorList>
    </citation>
    <scope>NUCLEOTIDE SEQUENCE [LARGE SCALE GENOMIC DNA]</scope>
    <source>
        <strain evidence="7">14028-0561.14</strain>
    </source>
</reference>